<organism evidence="2 3">
    <name type="scientific">Kitasatospora paracochleata</name>
    <dbReference type="NCBI Taxonomy" id="58354"/>
    <lineage>
        <taxon>Bacteria</taxon>
        <taxon>Bacillati</taxon>
        <taxon>Actinomycetota</taxon>
        <taxon>Actinomycetes</taxon>
        <taxon>Kitasatosporales</taxon>
        <taxon>Streptomycetaceae</taxon>
        <taxon>Kitasatospora</taxon>
    </lineage>
</organism>
<sequence>MTDQVAVGSKPRWQVEVPLLAATTLYGLVAYAAGTLVAAAVTVRQAGPGFLWPGYLLLGAGVVVLCASVGHLVGRWFPSGIAVPVIAGLSCFVALAAVGGPGALGFFVLSGAPYITVVPGALVARLVLAAAVAALAVFVPRPTGPVFRGASRILALCSVAVVLLAVVGVRAAGPVRELRAAPSSQLCTGTTPKICVWPEQRKYLPQFEAMANRAAALPAELIKSPASFHEQGLRGGGERDGDFSISEGSMWEAAVGIGMVIGNASEPRACEGANPAASEQRFQAMFEIDSWITARIAGGGQPADRHGGPPGVDQAEIARLVTTPEAHQIEWVKQRMQAIGDIHCA</sequence>
<proteinExistence type="predicted"/>
<feature type="transmembrane region" description="Helical" evidence="1">
    <location>
        <begin position="116"/>
        <end position="138"/>
    </location>
</feature>
<evidence type="ECO:0000313" key="3">
    <source>
        <dbReference type="Proteomes" id="UP001206483"/>
    </source>
</evidence>
<evidence type="ECO:0000313" key="2">
    <source>
        <dbReference type="EMBL" id="MCP2313316.1"/>
    </source>
</evidence>
<comment type="caution">
    <text evidence="2">The sequence shown here is derived from an EMBL/GenBank/DDBJ whole genome shotgun (WGS) entry which is preliminary data.</text>
</comment>
<reference evidence="2 3" key="1">
    <citation type="submission" date="2022-06" db="EMBL/GenBank/DDBJ databases">
        <title>Sequencing the genomes of 1000 actinobacteria strains.</title>
        <authorList>
            <person name="Klenk H.-P."/>
        </authorList>
    </citation>
    <scope>NUCLEOTIDE SEQUENCE [LARGE SCALE GENOMIC DNA]</scope>
    <source>
        <strain evidence="2 3">DSM 41656</strain>
    </source>
</reference>
<accession>A0ABT1J9D2</accession>
<feature type="transmembrane region" description="Helical" evidence="1">
    <location>
        <begin position="20"/>
        <end position="43"/>
    </location>
</feature>
<evidence type="ECO:0000256" key="1">
    <source>
        <dbReference type="SAM" id="Phobius"/>
    </source>
</evidence>
<name>A0ABT1J9D2_9ACTN</name>
<keyword evidence="3" id="KW-1185">Reference proteome</keyword>
<keyword evidence="1" id="KW-1133">Transmembrane helix</keyword>
<feature type="transmembrane region" description="Helical" evidence="1">
    <location>
        <begin position="85"/>
        <end position="109"/>
    </location>
</feature>
<keyword evidence="1" id="KW-0812">Transmembrane</keyword>
<feature type="transmembrane region" description="Helical" evidence="1">
    <location>
        <begin position="150"/>
        <end position="169"/>
    </location>
</feature>
<keyword evidence="1" id="KW-0472">Membrane</keyword>
<feature type="transmembrane region" description="Helical" evidence="1">
    <location>
        <begin position="55"/>
        <end position="73"/>
    </location>
</feature>
<gene>
    <name evidence="2" type="ORF">FHR36_006497</name>
</gene>
<dbReference type="RefSeq" id="WP_253803047.1">
    <property type="nucleotide sequence ID" value="NZ_JAMZDX010000006.1"/>
</dbReference>
<dbReference type="Proteomes" id="UP001206483">
    <property type="component" value="Unassembled WGS sequence"/>
</dbReference>
<protein>
    <submittedName>
        <fullName evidence="2">Uncharacterized protein</fullName>
    </submittedName>
</protein>
<dbReference type="EMBL" id="JAMZDX010000006">
    <property type="protein sequence ID" value="MCP2313316.1"/>
    <property type="molecule type" value="Genomic_DNA"/>
</dbReference>